<keyword evidence="5" id="KW-0443">Lipid metabolism</keyword>
<evidence type="ECO:0000259" key="14">
    <source>
        <dbReference type="Pfam" id="PF07479"/>
    </source>
</evidence>
<dbReference type="Pfam" id="PF01210">
    <property type="entry name" value="NAD_Gly3P_dh_N"/>
    <property type="match status" value="1"/>
</dbReference>
<dbReference type="GO" id="GO:0005829">
    <property type="term" value="C:cytosol"/>
    <property type="evidence" value="ECO:0007669"/>
    <property type="project" value="TreeGrafter"/>
</dbReference>
<dbReference type="InterPro" id="IPR011128">
    <property type="entry name" value="G3P_DH_NAD-dep_N"/>
</dbReference>
<comment type="catalytic activity">
    <reaction evidence="12">
        <text>sn-glycerol 3-phosphate + NADP(+) = dihydroxyacetone phosphate + NADPH + H(+)</text>
        <dbReference type="Rhea" id="RHEA:11096"/>
        <dbReference type="ChEBI" id="CHEBI:15378"/>
        <dbReference type="ChEBI" id="CHEBI:57597"/>
        <dbReference type="ChEBI" id="CHEBI:57642"/>
        <dbReference type="ChEBI" id="CHEBI:57783"/>
        <dbReference type="ChEBI" id="CHEBI:58349"/>
        <dbReference type="EC" id="1.1.1.94"/>
    </reaction>
</comment>
<dbReference type="Proteomes" id="UP001383392">
    <property type="component" value="Unassembled WGS sequence"/>
</dbReference>
<dbReference type="EMBL" id="JAOSJG010000022">
    <property type="protein sequence ID" value="MEK0309262.1"/>
    <property type="molecule type" value="Genomic_DNA"/>
</dbReference>
<dbReference type="GO" id="GO:0051287">
    <property type="term" value="F:NAD binding"/>
    <property type="evidence" value="ECO:0007669"/>
    <property type="project" value="InterPro"/>
</dbReference>
<dbReference type="EC" id="1.1.1.94" evidence="12"/>
<dbReference type="STRING" id="180978.B2G44_01410"/>
<keyword evidence="4 10" id="KW-0520">NAD</keyword>
<accession>A0A1S9M148</accession>
<feature type="domain" description="Glycerol-3-phosphate dehydrogenase NAD-dependent N-terminal" evidence="13">
    <location>
        <begin position="4"/>
        <end position="160"/>
    </location>
</feature>
<dbReference type="InterPro" id="IPR008927">
    <property type="entry name" value="6-PGluconate_DH-like_C_sf"/>
</dbReference>
<dbReference type="AlphaFoldDB" id="A0A1S9M148"/>
<reference evidence="16 17" key="1">
    <citation type="submission" date="2017-02" db="EMBL/GenBank/DDBJ databases">
        <title>A draft genome of 'Candidatus Phytoplasma aurantifolia' the agent of the witches-broom disease of lime.</title>
        <authorList>
            <person name="Foissac X."/>
            <person name="Carle P."/>
        </authorList>
    </citation>
    <scope>NUCLEOTIDE SEQUENCE [LARGE SCALE GENOMIC DNA]</scope>
    <source>
        <strain evidence="16 17">WBDL</strain>
    </source>
</reference>
<dbReference type="GO" id="GO:0005975">
    <property type="term" value="P:carbohydrate metabolic process"/>
    <property type="evidence" value="ECO:0007669"/>
    <property type="project" value="InterPro"/>
</dbReference>
<evidence type="ECO:0000256" key="4">
    <source>
        <dbReference type="ARBA" id="ARBA00023027"/>
    </source>
</evidence>
<evidence type="ECO:0000256" key="7">
    <source>
        <dbReference type="ARBA" id="ARBA00023264"/>
    </source>
</evidence>
<name>A0A1S9M148_9MOLU</name>
<evidence type="ECO:0000313" key="18">
    <source>
        <dbReference type="Proteomes" id="UP001383392"/>
    </source>
</evidence>
<evidence type="ECO:0000313" key="17">
    <source>
        <dbReference type="Proteomes" id="UP000189722"/>
    </source>
</evidence>
<dbReference type="GO" id="GO:0047952">
    <property type="term" value="F:glycerol-3-phosphate dehydrogenase [NAD(P)+] activity"/>
    <property type="evidence" value="ECO:0007669"/>
    <property type="project" value="UniProtKB-EC"/>
</dbReference>
<reference evidence="15 18" key="2">
    <citation type="journal article" date="2023" name="Int. J. Syst. Evol. Microbiol.">
        <title>The observation of taxonomic boundaries for the 16SrII and 16SrXXV phytoplasmas using genome-based delimitation.</title>
        <authorList>
            <person name="Rodrigues Jardim B."/>
            <person name="Tran-Nguyen L.T.T."/>
            <person name="Gambley C."/>
            <person name="Al-Sadi A.M."/>
            <person name="Al-Subhi A.M."/>
            <person name="Foissac X."/>
            <person name="Salar P."/>
            <person name="Cai H."/>
            <person name="Yang J.Y."/>
            <person name="Davis R."/>
            <person name="Jones L."/>
            <person name="Rodoni B."/>
            <person name="Constable F.E."/>
        </authorList>
    </citation>
    <scope>NUCLEOTIDE SEQUENCE [LARGE SCALE GENOMIC DNA]</scope>
    <source>
        <strain evidence="15">BAWM-OMN-P75</strain>
    </source>
</reference>
<evidence type="ECO:0000256" key="8">
    <source>
        <dbReference type="PIRSR" id="PIRSR000114-1"/>
    </source>
</evidence>
<dbReference type="Pfam" id="PF07479">
    <property type="entry name" value="NAD_Gly3P_dh_C"/>
    <property type="match status" value="1"/>
</dbReference>
<keyword evidence="7" id="KW-1208">Phospholipid metabolism</keyword>
<evidence type="ECO:0000259" key="13">
    <source>
        <dbReference type="Pfam" id="PF01210"/>
    </source>
</evidence>
<feature type="binding site" evidence="10">
    <location>
        <position position="256"/>
    </location>
    <ligand>
        <name>NAD(+)</name>
        <dbReference type="ChEBI" id="CHEBI:57540"/>
    </ligand>
</feature>
<evidence type="ECO:0000256" key="5">
    <source>
        <dbReference type="ARBA" id="ARBA00023098"/>
    </source>
</evidence>
<organism evidence="16 17">
    <name type="scientific">Candidatus Phytoplasma citri</name>
    <dbReference type="NCBI Taxonomy" id="180978"/>
    <lineage>
        <taxon>Bacteria</taxon>
        <taxon>Bacillati</taxon>
        <taxon>Mycoplasmatota</taxon>
        <taxon>Mollicutes</taxon>
        <taxon>Acholeplasmatales</taxon>
        <taxon>Acholeplasmataceae</taxon>
        <taxon>Candidatus Phytoplasma</taxon>
        <taxon>16SrII (Peanut WB group)</taxon>
    </lineage>
</organism>
<dbReference type="SUPFAM" id="SSF51735">
    <property type="entry name" value="NAD(P)-binding Rossmann-fold domains"/>
    <property type="match status" value="1"/>
</dbReference>
<protein>
    <recommendedName>
        <fullName evidence="12">Glycerol-3-phosphate dehydrogenase</fullName>
        <ecNumber evidence="12">1.1.1.94</ecNumber>
    </recommendedName>
</protein>
<evidence type="ECO:0000256" key="11">
    <source>
        <dbReference type="RuleBase" id="RU000437"/>
    </source>
</evidence>
<sequence length="331" mass="37027">MNTKITIIGGGAWGTTLAQVLANNGHLVLVCDNNLEYVNSIKQHKHSVFDKNLNTKIQATSCLSEALLYSDLIILCIPTQKIRLLLQEINLILKKQSKNFINASKGIEVSSYKTVQEIINEELNVFQIKNYGCIMGPSHAEEVIECYLTFLVAASSNAKFADFISCIFTNSTYLKVVGSNDVYGCEICSAFKNVLSLISGILDVNNFKNNAKSAFFSIAMSELYELMKYLRFSLETILGVAGLGDLIVTSFNEDSRNYQAGIQIGLGTDIKKIYLNSYQTIEGINNLKAFYNLMLDKNIKLPLIKSAYQVVIEKKPINYLLETIMNKFMHK</sequence>
<dbReference type="PRINTS" id="PR00077">
    <property type="entry name" value="GPDHDRGNASE"/>
</dbReference>
<evidence type="ECO:0000256" key="1">
    <source>
        <dbReference type="ARBA" id="ARBA00011009"/>
    </source>
</evidence>
<dbReference type="InterPro" id="IPR036291">
    <property type="entry name" value="NAD(P)-bd_dom_sf"/>
</dbReference>
<feature type="binding site" evidence="10">
    <location>
        <position position="140"/>
    </location>
    <ligand>
        <name>NAD(+)</name>
        <dbReference type="ChEBI" id="CHEBI:57540"/>
    </ligand>
</feature>
<comment type="similarity">
    <text evidence="1 11">Belongs to the NAD-dependent glycerol-3-phosphate dehydrogenase family.</text>
</comment>
<evidence type="ECO:0000313" key="15">
    <source>
        <dbReference type="EMBL" id="MEK0309262.1"/>
    </source>
</evidence>
<evidence type="ECO:0000256" key="6">
    <source>
        <dbReference type="ARBA" id="ARBA00023209"/>
    </source>
</evidence>
<gene>
    <name evidence="16" type="ORF">B2G44_01410</name>
    <name evidence="15" type="ORF">OC712_02080</name>
</gene>
<evidence type="ECO:0000256" key="9">
    <source>
        <dbReference type="PIRSR" id="PIRSR000114-2"/>
    </source>
</evidence>
<dbReference type="Gene3D" id="1.10.1040.10">
    <property type="entry name" value="N-(1-d-carboxylethyl)-l-norvaline Dehydrogenase, domain 2"/>
    <property type="match status" value="1"/>
</dbReference>
<evidence type="ECO:0000256" key="3">
    <source>
        <dbReference type="ARBA" id="ARBA00023002"/>
    </source>
</evidence>
<feature type="binding site" evidence="9">
    <location>
        <begin position="256"/>
        <end position="257"/>
    </location>
    <ligand>
        <name>substrate</name>
    </ligand>
</feature>
<feature type="domain" description="Glycerol-3-phosphate dehydrogenase NAD-dependent C-terminal" evidence="14">
    <location>
        <begin position="181"/>
        <end position="321"/>
    </location>
</feature>
<feature type="binding site" evidence="9">
    <location>
        <position position="105"/>
    </location>
    <ligand>
        <name>substrate</name>
    </ligand>
</feature>
<keyword evidence="2" id="KW-0444">Lipid biosynthesis</keyword>
<dbReference type="PIRSF" id="PIRSF000114">
    <property type="entry name" value="Glycerol-3-P_dh"/>
    <property type="match status" value="1"/>
</dbReference>
<evidence type="ECO:0000256" key="10">
    <source>
        <dbReference type="PIRSR" id="PIRSR000114-3"/>
    </source>
</evidence>
<evidence type="ECO:0000313" key="16">
    <source>
        <dbReference type="EMBL" id="OOP58892.1"/>
    </source>
</evidence>
<dbReference type="EMBL" id="MWKN01000043">
    <property type="protein sequence ID" value="OOP58892.1"/>
    <property type="molecule type" value="Genomic_DNA"/>
</dbReference>
<dbReference type="InterPro" id="IPR013328">
    <property type="entry name" value="6PGD_dom2"/>
</dbReference>
<dbReference type="Gene3D" id="3.40.50.720">
    <property type="entry name" value="NAD(P)-binding Rossmann-like Domain"/>
    <property type="match status" value="1"/>
</dbReference>
<dbReference type="RefSeq" id="WP_078123074.1">
    <property type="nucleotide sequence ID" value="NZ_JAOSJG010000022.1"/>
</dbReference>
<dbReference type="InterPro" id="IPR006109">
    <property type="entry name" value="G3P_DH_NAD-dep_C"/>
</dbReference>
<feature type="active site" description="Proton acceptor" evidence="8">
    <location>
        <position position="192"/>
    </location>
</feature>
<keyword evidence="18" id="KW-1185">Reference proteome</keyword>
<evidence type="ECO:0000256" key="12">
    <source>
        <dbReference type="RuleBase" id="RU000439"/>
    </source>
</evidence>
<dbReference type="PANTHER" id="PTHR11728">
    <property type="entry name" value="GLYCEROL-3-PHOSPHATE DEHYDROGENASE"/>
    <property type="match status" value="1"/>
</dbReference>
<dbReference type="GO" id="GO:0046168">
    <property type="term" value="P:glycerol-3-phosphate catabolic process"/>
    <property type="evidence" value="ECO:0007669"/>
    <property type="project" value="InterPro"/>
</dbReference>
<keyword evidence="6" id="KW-0594">Phospholipid biosynthesis</keyword>
<evidence type="ECO:0000256" key="2">
    <source>
        <dbReference type="ARBA" id="ARBA00022516"/>
    </source>
</evidence>
<dbReference type="GO" id="GO:0008654">
    <property type="term" value="P:phospholipid biosynthetic process"/>
    <property type="evidence" value="ECO:0007669"/>
    <property type="project" value="UniProtKB-KW"/>
</dbReference>
<dbReference type="SUPFAM" id="SSF48179">
    <property type="entry name" value="6-phosphogluconate dehydrogenase C-terminal domain-like"/>
    <property type="match status" value="1"/>
</dbReference>
<feature type="binding site" evidence="10">
    <location>
        <begin position="9"/>
        <end position="14"/>
    </location>
    <ligand>
        <name>NAD(+)</name>
        <dbReference type="ChEBI" id="CHEBI:57540"/>
    </ligand>
</feature>
<keyword evidence="3 11" id="KW-0560">Oxidoreductase</keyword>
<comment type="caution">
    <text evidence="16">The sequence shown here is derived from an EMBL/GenBank/DDBJ whole genome shotgun (WGS) entry which is preliminary data.</text>
</comment>
<dbReference type="Proteomes" id="UP000189722">
    <property type="component" value="Unassembled WGS sequence"/>
</dbReference>
<proteinExistence type="inferred from homology"/>
<dbReference type="OrthoDB" id="9812273at2"/>
<dbReference type="InterPro" id="IPR006168">
    <property type="entry name" value="G3P_DH_NAD-dep"/>
</dbReference>
<dbReference type="PANTHER" id="PTHR11728:SF1">
    <property type="entry name" value="GLYCEROL-3-PHOSPHATE DEHYDROGENASE [NAD(+)] 2, CHLOROPLASTIC"/>
    <property type="match status" value="1"/>
</dbReference>